<dbReference type="SUPFAM" id="SSF52440">
    <property type="entry name" value="PreATP-grasp domain"/>
    <property type="match status" value="1"/>
</dbReference>
<dbReference type="Gene3D" id="3.30.470.20">
    <property type="entry name" value="ATP-grasp fold, B domain"/>
    <property type="match status" value="1"/>
</dbReference>
<dbReference type="InterPro" id="IPR016185">
    <property type="entry name" value="PreATP-grasp_dom_sf"/>
</dbReference>
<dbReference type="PIRSF" id="PIRSF039102">
    <property type="entry name" value="Ddl/VanB"/>
    <property type="match status" value="1"/>
</dbReference>
<evidence type="ECO:0000256" key="1">
    <source>
        <dbReference type="ARBA" id="ARBA00004496"/>
    </source>
</evidence>
<evidence type="ECO:0000256" key="3">
    <source>
        <dbReference type="ARBA" id="ARBA00022490"/>
    </source>
</evidence>
<proteinExistence type="inferred from homology"/>
<keyword evidence="5 13" id="KW-0547">Nucleotide-binding</keyword>
<evidence type="ECO:0000256" key="10">
    <source>
        <dbReference type="HAMAP-Rule" id="MF_00047"/>
    </source>
</evidence>
<evidence type="ECO:0000256" key="4">
    <source>
        <dbReference type="ARBA" id="ARBA00022598"/>
    </source>
</evidence>
<dbReference type="InterPro" id="IPR013815">
    <property type="entry name" value="ATP_grasp_subdomain_1"/>
</dbReference>
<evidence type="ECO:0000256" key="8">
    <source>
        <dbReference type="ARBA" id="ARBA00022984"/>
    </source>
</evidence>
<dbReference type="NCBIfam" id="NF002378">
    <property type="entry name" value="PRK01372.1"/>
    <property type="match status" value="1"/>
</dbReference>
<reference evidence="15 16" key="1">
    <citation type="journal article" date="2015" name="Nature">
        <title>rRNA introns, odd ribosomes, and small enigmatic genomes across a large radiation of phyla.</title>
        <authorList>
            <person name="Brown C.T."/>
            <person name="Hug L.A."/>
            <person name="Thomas B.C."/>
            <person name="Sharon I."/>
            <person name="Castelle C.J."/>
            <person name="Singh A."/>
            <person name="Wilkins M.J."/>
            <person name="Williams K.H."/>
            <person name="Banfield J.F."/>
        </authorList>
    </citation>
    <scope>NUCLEOTIDE SEQUENCE [LARGE SCALE GENOMIC DNA]</scope>
</reference>
<accession>A0A0G1XX00</accession>
<evidence type="ECO:0000256" key="2">
    <source>
        <dbReference type="ARBA" id="ARBA00010871"/>
    </source>
</evidence>
<keyword evidence="12" id="KW-0479">Metal-binding</keyword>
<evidence type="ECO:0000259" key="14">
    <source>
        <dbReference type="PROSITE" id="PS50975"/>
    </source>
</evidence>
<dbReference type="GO" id="GO:0046872">
    <property type="term" value="F:metal ion binding"/>
    <property type="evidence" value="ECO:0007669"/>
    <property type="project" value="UniProtKB-KW"/>
</dbReference>
<dbReference type="GO" id="GO:0009252">
    <property type="term" value="P:peptidoglycan biosynthetic process"/>
    <property type="evidence" value="ECO:0007669"/>
    <property type="project" value="UniProtKB-UniRule"/>
</dbReference>
<comment type="subcellular location">
    <subcellularLocation>
        <location evidence="1 10">Cytoplasm</location>
    </subcellularLocation>
</comment>
<evidence type="ECO:0000256" key="12">
    <source>
        <dbReference type="PIRSR" id="PIRSR039102-3"/>
    </source>
</evidence>
<keyword evidence="9 10" id="KW-0961">Cell wall biogenesis/degradation</keyword>
<dbReference type="Gene3D" id="3.30.1490.20">
    <property type="entry name" value="ATP-grasp fold, A domain"/>
    <property type="match status" value="1"/>
</dbReference>
<dbReference type="PANTHER" id="PTHR23132">
    <property type="entry name" value="D-ALANINE--D-ALANINE LIGASE"/>
    <property type="match status" value="1"/>
</dbReference>
<evidence type="ECO:0000256" key="9">
    <source>
        <dbReference type="ARBA" id="ARBA00023316"/>
    </source>
</evidence>
<dbReference type="GO" id="GO:0008716">
    <property type="term" value="F:D-alanine-D-alanine ligase activity"/>
    <property type="evidence" value="ECO:0007669"/>
    <property type="project" value="UniProtKB-UniRule"/>
</dbReference>
<feature type="active site" evidence="11">
    <location>
        <position position="158"/>
    </location>
</feature>
<sequence length="322" mass="35272">MRTVVGVLRGGPSNEYEISLKTGASVLDALDREAYEPRDIFIDREGQWHARGVATNPERALQGVDVVFNALHGEYGEDGQVQRLLDRMAVPYTGSGAFSSAIAFNKQHTRNAAEKLGIKVAHGQVFDLSTAGEVEGLAHHIFRTFPHPSIVKPAAGGSSVGAAIANDFHTLERALELVFAMSPKVLVEEYIKGRETTVGVIDGFREEKFYALPPVEIVPPPSSPFFDYEAKYGGQTLERVPGNFSLDEKQALISLAKAVHEGLELSHYSRSDFIVSKRGIYFLEVNTLPGLTRESLLPKALHAVGAKLSDFLHHIISLAKRR</sequence>
<dbReference type="SUPFAM" id="SSF56059">
    <property type="entry name" value="Glutathione synthetase ATP-binding domain-like"/>
    <property type="match status" value="1"/>
</dbReference>
<comment type="function">
    <text evidence="10">Cell wall formation.</text>
</comment>
<keyword evidence="3 10" id="KW-0963">Cytoplasm</keyword>
<dbReference type="NCBIfam" id="TIGR01205">
    <property type="entry name" value="D_ala_D_alaTIGR"/>
    <property type="match status" value="1"/>
</dbReference>
<dbReference type="UniPathway" id="UPA00219"/>
<dbReference type="InterPro" id="IPR011095">
    <property type="entry name" value="Dala_Dala_lig_C"/>
</dbReference>
<evidence type="ECO:0000256" key="11">
    <source>
        <dbReference type="PIRSR" id="PIRSR039102-1"/>
    </source>
</evidence>
<keyword evidence="6 13" id="KW-0067">ATP-binding</keyword>
<comment type="caution">
    <text evidence="15">The sequence shown here is derived from an EMBL/GenBank/DDBJ whole genome shotgun (WGS) entry which is preliminary data.</text>
</comment>
<dbReference type="InterPro" id="IPR011761">
    <property type="entry name" value="ATP-grasp"/>
</dbReference>
<dbReference type="HAMAP" id="MF_00047">
    <property type="entry name" value="Dala_Dala_lig"/>
    <property type="match status" value="1"/>
</dbReference>
<evidence type="ECO:0000256" key="13">
    <source>
        <dbReference type="PROSITE-ProRule" id="PRU00409"/>
    </source>
</evidence>
<dbReference type="PROSITE" id="PS50975">
    <property type="entry name" value="ATP_GRASP"/>
    <property type="match status" value="1"/>
</dbReference>
<dbReference type="InterPro" id="IPR005905">
    <property type="entry name" value="D_ala_D_ala"/>
</dbReference>
<protein>
    <recommendedName>
        <fullName evidence="10">D-alanine--D-alanine ligase</fullName>
        <ecNumber evidence="10">6.3.2.4</ecNumber>
    </recommendedName>
    <alternativeName>
        <fullName evidence="10">D-Ala-D-Ala ligase</fullName>
    </alternativeName>
    <alternativeName>
        <fullName evidence="10">D-alanylalanine synthetase</fullName>
    </alternativeName>
</protein>
<dbReference type="GO" id="GO:0005737">
    <property type="term" value="C:cytoplasm"/>
    <property type="evidence" value="ECO:0007669"/>
    <property type="project" value="UniProtKB-SubCell"/>
</dbReference>
<keyword evidence="8 10" id="KW-0573">Peptidoglycan synthesis</keyword>
<feature type="binding site" evidence="12">
    <location>
        <position position="286"/>
    </location>
    <ligand>
        <name>Mg(2+)</name>
        <dbReference type="ChEBI" id="CHEBI:18420"/>
        <label>2</label>
    </ligand>
</feature>
<keyword evidence="7 10" id="KW-0133">Cell shape</keyword>
<comment type="cofactor">
    <cofactor evidence="12">
        <name>Mg(2+)</name>
        <dbReference type="ChEBI" id="CHEBI:18420"/>
    </cofactor>
    <cofactor evidence="12">
        <name>Mn(2+)</name>
        <dbReference type="ChEBI" id="CHEBI:29035"/>
    </cofactor>
    <text evidence="12">Binds 2 magnesium or manganese ions per subunit.</text>
</comment>
<dbReference type="PATRIC" id="fig|1618605.3.peg.328"/>
<dbReference type="GO" id="GO:0008360">
    <property type="term" value="P:regulation of cell shape"/>
    <property type="evidence" value="ECO:0007669"/>
    <property type="project" value="UniProtKB-KW"/>
</dbReference>
<dbReference type="GO" id="GO:0005524">
    <property type="term" value="F:ATP binding"/>
    <property type="evidence" value="ECO:0007669"/>
    <property type="project" value="UniProtKB-UniRule"/>
</dbReference>
<organism evidence="15 16">
    <name type="scientific">Candidatus Adlerbacteria bacterium GW2011_GWA1_54_10</name>
    <dbReference type="NCBI Taxonomy" id="1618605"/>
    <lineage>
        <taxon>Bacteria</taxon>
        <taxon>Candidatus Adleribacteriota</taxon>
    </lineage>
</organism>
<keyword evidence="12" id="KW-0464">Manganese</keyword>
<dbReference type="EC" id="6.3.2.4" evidence="10"/>
<dbReference type="PROSITE" id="PS00844">
    <property type="entry name" value="DALA_DALA_LIGASE_2"/>
    <property type="match status" value="1"/>
</dbReference>
<evidence type="ECO:0000313" key="15">
    <source>
        <dbReference type="EMBL" id="KKW35683.1"/>
    </source>
</evidence>
<evidence type="ECO:0000256" key="5">
    <source>
        <dbReference type="ARBA" id="ARBA00022741"/>
    </source>
</evidence>
<feature type="binding site" evidence="12">
    <location>
        <position position="272"/>
    </location>
    <ligand>
        <name>Mg(2+)</name>
        <dbReference type="ChEBI" id="CHEBI:18420"/>
        <label>1</label>
    </ligand>
</feature>
<feature type="active site" evidence="11">
    <location>
        <position position="15"/>
    </location>
</feature>
<name>A0A0G1XX00_9BACT</name>
<feature type="domain" description="ATP-grasp" evidence="14">
    <location>
        <begin position="110"/>
        <end position="317"/>
    </location>
</feature>
<dbReference type="InterPro" id="IPR000291">
    <property type="entry name" value="D-Ala_lig_Van_CS"/>
</dbReference>
<evidence type="ECO:0000256" key="6">
    <source>
        <dbReference type="ARBA" id="ARBA00022840"/>
    </source>
</evidence>
<feature type="binding site" evidence="12">
    <location>
        <position position="284"/>
    </location>
    <ligand>
        <name>Mg(2+)</name>
        <dbReference type="ChEBI" id="CHEBI:18420"/>
        <label>1</label>
    </ligand>
</feature>
<evidence type="ECO:0000313" key="16">
    <source>
        <dbReference type="Proteomes" id="UP000034740"/>
    </source>
</evidence>
<keyword evidence="12" id="KW-0460">Magnesium</keyword>
<keyword evidence="4 10" id="KW-0436">Ligase</keyword>
<feature type="binding site" evidence="12">
    <location>
        <position position="284"/>
    </location>
    <ligand>
        <name>Mg(2+)</name>
        <dbReference type="ChEBI" id="CHEBI:18420"/>
        <label>2</label>
    </ligand>
</feature>
<dbReference type="Gene3D" id="3.40.50.20">
    <property type="match status" value="1"/>
</dbReference>
<dbReference type="AlphaFoldDB" id="A0A0G1XX00"/>
<feature type="active site" evidence="11">
    <location>
        <position position="295"/>
    </location>
</feature>
<comment type="catalytic activity">
    <reaction evidence="10">
        <text>2 D-alanine + ATP = D-alanyl-D-alanine + ADP + phosphate + H(+)</text>
        <dbReference type="Rhea" id="RHEA:11224"/>
        <dbReference type="ChEBI" id="CHEBI:15378"/>
        <dbReference type="ChEBI" id="CHEBI:30616"/>
        <dbReference type="ChEBI" id="CHEBI:43474"/>
        <dbReference type="ChEBI" id="CHEBI:57416"/>
        <dbReference type="ChEBI" id="CHEBI:57822"/>
        <dbReference type="ChEBI" id="CHEBI:456216"/>
        <dbReference type="EC" id="6.3.2.4"/>
    </reaction>
</comment>
<dbReference type="PANTHER" id="PTHR23132:SF23">
    <property type="entry name" value="D-ALANINE--D-ALANINE LIGASE B"/>
    <property type="match status" value="1"/>
</dbReference>
<dbReference type="Pfam" id="PF01820">
    <property type="entry name" value="Dala_Dala_lig_N"/>
    <property type="match status" value="2"/>
</dbReference>
<comment type="pathway">
    <text evidence="10">Cell wall biogenesis; peptidoglycan biosynthesis.</text>
</comment>
<comment type="similarity">
    <text evidence="2 10">Belongs to the D-alanine--D-alanine ligase family.</text>
</comment>
<dbReference type="GO" id="GO:0071555">
    <property type="term" value="P:cell wall organization"/>
    <property type="evidence" value="ECO:0007669"/>
    <property type="project" value="UniProtKB-KW"/>
</dbReference>
<dbReference type="InterPro" id="IPR011127">
    <property type="entry name" value="Dala_Dala_lig_N"/>
</dbReference>
<gene>
    <name evidence="10" type="primary">ddl</name>
    <name evidence="15" type="ORF">UY83_C0004G0007</name>
</gene>
<dbReference type="Pfam" id="PF07478">
    <property type="entry name" value="Dala_Dala_lig_C"/>
    <property type="match status" value="1"/>
</dbReference>
<dbReference type="EMBL" id="LCRO01000004">
    <property type="protein sequence ID" value="KKW35683.1"/>
    <property type="molecule type" value="Genomic_DNA"/>
</dbReference>
<evidence type="ECO:0000256" key="7">
    <source>
        <dbReference type="ARBA" id="ARBA00022960"/>
    </source>
</evidence>
<dbReference type="Proteomes" id="UP000034740">
    <property type="component" value="Unassembled WGS sequence"/>
</dbReference>